<name>A0ABV1FH07_9FIRM</name>
<organism evidence="1 2">
    <name type="scientific">Laedolimicola intestinihominis</name>
    <dbReference type="NCBI Taxonomy" id="3133166"/>
    <lineage>
        <taxon>Bacteria</taxon>
        <taxon>Bacillati</taxon>
        <taxon>Bacillota</taxon>
        <taxon>Clostridia</taxon>
        <taxon>Lachnospirales</taxon>
        <taxon>Lachnospiraceae</taxon>
        <taxon>Laedolimicola</taxon>
    </lineage>
</organism>
<dbReference type="RefSeq" id="WP_349164272.1">
    <property type="nucleotide sequence ID" value="NZ_JBBMFE010000004.1"/>
</dbReference>
<keyword evidence="2" id="KW-1185">Reference proteome</keyword>
<evidence type="ECO:0000313" key="1">
    <source>
        <dbReference type="EMBL" id="MEQ2472174.1"/>
    </source>
</evidence>
<protein>
    <submittedName>
        <fullName evidence="1">DUF5688 family protein</fullName>
    </submittedName>
</protein>
<reference evidence="1 2" key="1">
    <citation type="submission" date="2024-03" db="EMBL/GenBank/DDBJ databases">
        <title>Human intestinal bacterial collection.</title>
        <authorList>
            <person name="Pauvert C."/>
            <person name="Hitch T.C.A."/>
            <person name="Clavel T."/>
        </authorList>
    </citation>
    <scope>NUCLEOTIDE SEQUENCE [LARGE SCALE GENOMIC DNA]</scope>
    <source>
        <strain evidence="1 2">CLA-AA-H132</strain>
    </source>
</reference>
<gene>
    <name evidence="1" type="ORF">WMO29_06680</name>
</gene>
<proteinExistence type="predicted"/>
<sequence length="296" mass="34188">MNYQEFVGSVTGFLRESLPGGTRLQLIPLEKNNGIIMDGLSVRKEGKRVAPMIYLDSYYREYLDGRSLRGICDQILECCEDSDFEEHFDVDFFREPERVRPTVAYRLINYEKNRELLQEIPHLPFLDLAVIFYSLLTDTPVGHATVLIRNSHLELWGKNTSWLYEAAKENTEKLLPKRLVSMEDMIYELSEGKQEPEYAGVPMYVLTNSRKSFGAACLLYDGVLGECFRRLEESYYLIPSSVHEVILIPASAVGDSRELCALVQEMNRTQVRSTEVLSDTVYLYSEETRRLEMIDF</sequence>
<dbReference type="InterPro" id="IPR043743">
    <property type="entry name" value="DUF5688"/>
</dbReference>
<dbReference type="Pfam" id="PF18941">
    <property type="entry name" value="DUF5688"/>
    <property type="match status" value="1"/>
</dbReference>
<dbReference type="Proteomes" id="UP001438008">
    <property type="component" value="Unassembled WGS sequence"/>
</dbReference>
<accession>A0ABV1FH07</accession>
<dbReference type="EMBL" id="JBBMFE010000004">
    <property type="protein sequence ID" value="MEQ2472174.1"/>
    <property type="molecule type" value="Genomic_DNA"/>
</dbReference>
<evidence type="ECO:0000313" key="2">
    <source>
        <dbReference type="Proteomes" id="UP001438008"/>
    </source>
</evidence>
<comment type="caution">
    <text evidence="1">The sequence shown here is derived from an EMBL/GenBank/DDBJ whole genome shotgun (WGS) entry which is preliminary data.</text>
</comment>